<dbReference type="SUPFAM" id="SSF46785">
    <property type="entry name" value="Winged helix' DNA-binding domain"/>
    <property type="match status" value="1"/>
</dbReference>
<dbReference type="InterPro" id="IPR036390">
    <property type="entry name" value="WH_DNA-bd_sf"/>
</dbReference>
<gene>
    <name evidence="5" type="ORF">SDC9_55850</name>
</gene>
<keyword evidence="2" id="KW-0238">DNA-binding</keyword>
<dbReference type="PRINTS" id="PR00778">
    <property type="entry name" value="HTHARSR"/>
</dbReference>
<protein>
    <recommendedName>
        <fullName evidence="4">HTH arsR-type domain-containing protein</fullName>
    </recommendedName>
</protein>
<comment type="caution">
    <text evidence="5">The sequence shown here is derived from an EMBL/GenBank/DDBJ whole genome shotgun (WGS) entry which is preliminary data.</text>
</comment>
<dbReference type="InterPro" id="IPR051081">
    <property type="entry name" value="HTH_MetalResp_TranReg"/>
</dbReference>
<dbReference type="NCBIfam" id="NF033788">
    <property type="entry name" value="HTH_metalloreg"/>
    <property type="match status" value="1"/>
</dbReference>
<keyword evidence="1" id="KW-0805">Transcription regulation</keyword>
<dbReference type="InterPro" id="IPR036388">
    <property type="entry name" value="WH-like_DNA-bd_sf"/>
</dbReference>
<dbReference type="GO" id="GO:0003677">
    <property type="term" value="F:DNA binding"/>
    <property type="evidence" value="ECO:0007669"/>
    <property type="project" value="UniProtKB-KW"/>
</dbReference>
<dbReference type="Pfam" id="PF12840">
    <property type="entry name" value="HTH_20"/>
    <property type="match status" value="1"/>
</dbReference>
<sequence>MKKMEKVKKRYTVEQVQMARFAKALSHPVRIAILQLLASQECCYHGDMSEVLPVAKSTLSQHLNELKDAGLIQGEITLPSVKYCINQKNWSLAKRLFEALLTEVEISDNCCNT</sequence>
<dbReference type="CDD" id="cd00090">
    <property type="entry name" value="HTH_ARSR"/>
    <property type="match status" value="1"/>
</dbReference>
<evidence type="ECO:0000259" key="4">
    <source>
        <dbReference type="PROSITE" id="PS50987"/>
    </source>
</evidence>
<dbReference type="PANTHER" id="PTHR33154">
    <property type="entry name" value="TRANSCRIPTIONAL REGULATOR, ARSR FAMILY"/>
    <property type="match status" value="1"/>
</dbReference>
<evidence type="ECO:0000256" key="2">
    <source>
        <dbReference type="ARBA" id="ARBA00023125"/>
    </source>
</evidence>
<dbReference type="InterPro" id="IPR001845">
    <property type="entry name" value="HTH_ArsR_DNA-bd_dom"/>
</dbReference>
<dbReference type="Gene3D" id="1.10.10.10">
    <property type="entry name" value="Winged helix-like DNA-binding domain superfamily/Winged helix DNA-binding domain"/>
    <property type="match status" value="1"/>
</dbReference>
<evidence type="ECO:0000256" key="3">
    <source>
        <dbReference type="ARBA" id="ARBA00023163"/>
    </source>
</evidence>
<dbReference type="AlphaFoldDB" id="A0A644X065"/>
<evidence type="ECO:0000256" key="1">
    <source>
        <dbReference type="ARBA" id="ARBA00023015"/>
    </source>
</evidence>
<feature type="domain" description="HTH arsR-type" evidence="4">
    <location>
        <begin position="10"/>
        <end position="108"/>
    </location>
</feature>
<name>A0A644X065_9ZZZZ</name>
<reference evidence="5" key="1">
    <citation type="submission" date="2019-08" db="EMBL/GenBank/DDBJ databases">
        <authorList>
            <person name="Kucharzyk K."/>
            <person name="Murdoch R.W."/>
            <person name="Higgins S."/>
            <person name="Loffler F."/>
        </authorList>
    </citation>
    <scope>NUCLEOTIDE SEQUENCE</scope>
</reference>
<dbReference type="PROSITE" id="PS50987">
    <property type="entry name" value="HTH_ARSR_2"/>
    <property type="match status" value="1"/>
</dbReference>
<dbReference type="PANTHER" id="PTHR33154:SF15">
    <property type="entry name" value="REGULATORY PROTEIN ARSR"/>
    <property type="match status" value="1"/>
</dbReference>
<proteinExistence type="predicted"/>
<organism evidence="5">
    <name type="scientific">bioreactor metagenome</name>
    <dbReference type="NCBI Taxonomy" id="1076179"/>
    <lineage>
        <taxon>unclassified sequences</taxon>
        <taxon>metagenomes</taxon>
        <taxon>ecological metagenomes</taxon>
    </lineage>
</organism>
<accession>A0A644X065</accession>
<dbReference type="EMBL" id="VSSQ01001580">
    <property type="protein sequence ID" value="MPM09530.1"/>
    <property type="molecule type" value="Genomic_DNA"/>
</dbReference>
<evidence type="ECO:0000313" key="5">
    <source>
        <dbReference type="EMBL" id="MPM09530.1"/>
    </source>
</evidence>
<keyword evidence="3" id="KW-0804">Transcription</keyword>
<dbReference type="GO" id="GO:0003700">
    <property type="term" value="F:DNA-binding transcription factor activity"/>
    <property type="evidence" value="ECO:0007669"/>
    <property type="project" value="InterPro"/>
</dbReference>
<dbReference type="SMART" id="SM00418">
    <property type="entry name" value="HTH_ARSR"/>
    <property type="match status" value="1"/>
</dbReference>
<dbReference type="InterPro" id="IPR011991">
    <property type="entry name" value="ArsR-like_HTH"/>
</dbReference>